<dbReference type="InterPro" id="IPR024096">
    <property type="entry name" value="NO_sig/Golgi_transp_ligand-bd"/>
</dbReference>
<reference evidence="2 3" key="1">
    <citation type="submission" date="2019-09" db="EMBL/GenBank/DDBJ databases">
        <title>Genome sequence of Rhodovastum atsumiense, a diverse member of the Acetobacteraceae family of non-sulfur purple photosynthetic bacteria.</title>
        <authorList>
            <person name="Meyer T."/>
            <person name="Kyndt J."/>
        </authorList>
    </citation>
    <scope>NUCLEOTIDE SEQUENCE [LARGE SCALE GENOMIC DNA]</scope>
    <source>
        <strain evidence="2 3">DSM 21279</strain>
    </source>
</reference>
<dbReference type="Pfam" id="PF02830">
    <property type="entry name" value="V4R"/>
    <property type="match status" value="1"/>
</dbReference>
<dbReference type="PANTHER" id="PTHR35090">
    <property type="entry name" value="DNA-DIRECTED RNA POLYMERASE SUBUNIT I"/>
    <property type="match status" value="1"/>
</dbReference>
<dbReference type="GO" id="GO:0015979">
    <property type="term" value="P:photosynthesis"/>
    <property type="evidence" value="ECO:0007669"/>
    <property type="project" value="InterPro"/>
</dbReference>
<name>A0A5M6IY51_9PROT</name>
<dbReference type="RefSeq" id="WP_150040117.1">
    <property type="nucleotide sequence ID" value="NZ_OW485601.1"/>
</dbReference>
<evidence type="ECO:0000259" key="1">
    <source>
        <dbReference type="SMART" id="SM00989"/>
    </source>
</evidence>
<proteinExistence type="predicted"/>
<dbReference type="GO" id="GO:0030494">
    <property type="term" value="P:bacteriochlorophyll biosynthetic process"/>
    <property type="evidence" value="ECO:0007669"/>
    <property type="project" value="InterPro"/>
</dbReference>
<dbReference type="InterPro" id="IPR004096">
    <property type="entry name" value="V4R"/>
</dbReference>
<protein>
    <submittedName>
        <fullName evidence="2">Bacteriochlorophyll 4-vinyl reductase</fullName>
    </submittedName>
</protein>
<dbReference type="OrthoDB" id="2080515at2"/>
<sequence length="206" mass="22448">MTLHADAPAHDGPARIGPNAIIRVAEVLRAEAGEAATADLFRAAGLDHYLAAMPERMVDETEVTALQQALRATLGLPRAHEIAFAAGVRTADYLLAHRIPRPVQWLLHILPPLLAARVLLNAISRHAWTFAGSGSFTAETGRPVRVTIARCPICRGATAQEPLCDFYAGTFERLFRVLVHRRSRVTETSCEAKGGHACVFEIAWSR</sequence>
<dbReference type="AlphaFoldDB" id="A0A5M6IY51"/>
<dbReference type="NCBIfam" id="TIGR02019">
    <property type="entry name" value="BchJ"/>
    <property type="match status" value="1"/>
</dbReference>
<dbReference type="SUPFAM" id="SSF111126">
    <property type="entry name" value="Ligand-binding domain in the NO signalling and Golgi transport"/>
    <property type="match status" value="1"/>
</dbReference>
<feature type="domain" description="4-vinyl reductase 4VR" evidence="1">
    <location>
        <begin position="143"/>
        <end position="204"/>
    </location>
</feature>
<evidence type="ECO:0000313" key="2">
    <source>
        <dbReference type="EMBL" id="KAA5612889.1"/>
    </source>
</evidence>
<keyword evidence="3" id="KW-1185">Reference proteome</keyword>
<dbReference type="Proteomes" id="UP000325255">
    <property type="component" value="Unassembled WGS sequence"/>
</dbReference>
<gene>
    <name evidence="2" type="primary">bchJ</name>
    <name evidence="2" type="ORF">F1189_07565</name>
</gene>
<dbReference type="EMBL" id="VWPK01000009">
    <property type="protein sequence ID" value="KAA5612889.1"/>
    <property type="molecule type" value="Genomic_DNA"/>
</dbReference>
<organism evidence="2 3">
    <name type="scientific">Rhodovastum atsumiense</name>
    <dbReference type="NCBI Taxonomy" id="504468"/>
    <lineage>
        <taxon>Bacteria</taxon>
        <taxon>Pseudomonadati</taxon>
        <taxon>Pseudomonadota</taxon>
        <taxon>Alphaproteobacteria</taxon>
        <taxon>Acetobacterales</taxon>
        <taxon>Acetobacteraceae</taxon>
        <taxon>Rhodovastum</taxon>
    </lineage>
</organism>
<dbReference type="Gene3D" id="3.30.1380.20">
    <property type="entry name" value="Trafficking protein particle complex subunit 3"/>
    <property type="match status" value="1"/>
</dbReference>
<dbReference type="PANTHER" id="PTHR35090:SF1">
    <property type="entry name" value="SLR0144 PROTEIN"/>
    <property type="match status" value="1"/>
</dbReference>
<comment type="caution">
    <text evidence="2">The sequence shown here is derived from an EMBL/GenBank/DDBJ whole genome shotgun (WGS) entry which is preliminary data.</text>
</comment>
<dbReference type="SMART" id="SM00989">
    <property type="entry name" value="V4R"/>
    <property type="match status" value="1"/>
</dbReference>
<evidence type="ECO:0000313" key="3">
    <source>
        <dbReference type="Proteomes" id="UP000325255"/>
    </source>
</evidence>
<accession>A0A5M6IY51</accession>
<dbReference type="InterPro" id="IPR010249">
    <property type="entry name" value="BchJ"/>
</dbReference>